<dbReference type="EMBL" id="CABFNS010000862">
    <property type="protein sequence ID" value="VUC33374.1"/>
    <property type="molecule type" value="Genomic_DNA"/>
</dbReference>
<proteinExistence type="predicted"/>
<reference evidence="1 2" key="1">
    <citation type="submission" date="2019-06" db="EMBL/GenBank/DDBJ databases">
        <authorList>
            <person name="Broberg M."/>
        </authorList>
    </citation>
    <scope>NUCLEOTIDE SEQUENCE [LARGE SCALE GENOMIC DNA]</scope>
</reference>
<evidence type="ECO:0000313" key="2">
    <source>
        <dbReference type="Proteomes" id="UP000766486"/>
    </source>
</evidence>
<comment type="caution">
    <text evidence="1">The sequence shown here is derived from an EMBL/GenBank/DDBJ whole genome shotgun (WGS) entry which is preliminary data.</text>
</comment>
<organism evidence="1 2">
    <name type="scientific">Bionectria ochroleuca</name>
    <name type="common">Gliocladium roseum</name>
    <dbReference type="NCBI Taxonomy" id="29856"/>
    <lineage>
        <taxon>Eukaryota</taxon>
        <taxon>Fungi</taxon>
        <taxon>Dikarya</taxon>
        <taxon>Ascomycota</taxon>
        <taxon>Pezizomycotina</taxon>
        <taxon>Sordariomycetes</taxon>
        <taxon>Hypocreomycetidae</taxon>
        <taxon>Hypocreales</taxon>
        <taxon>Bionectriaceae</taxon>
        <taxon>Clonostachys</taxon>
    </lineage>
</organism>
<accession>A0ABY6UQT4</accession>
<name>A0ABY6UQT4_BIOOC</name>
<dbReference type="Proteomes" id="UP000766486">
    <property type="component" value="Unassembled WGS sequence"/>
</dbReference>
<protein>
    <submittedName>
        <fullName evidence="1">Uncharacterized protein</fullName>
    </submittedName>
</protein>
<gene>
    <name evidence="1" type="ORF">CLO192961_LOCUS346759</name>
</gene>
<sequence>MGGAQAIPIGRDEDDDIYRLPSTLFGGGESSEVSVDLGTPMQTSNILGLEVKDSSLQAPTSTDTTGQIHRLSDSSLGKIVGTLQADLSGTETIMSALLNEDGVQLKVNSGETDDLLQIVSIPNKVKYVHRTEIKLPETPGDSIRVILHSFDVPLIIERDPRLVSSQDRGLLEYRKNRLLISSQDKSIGEDSGSHESIDNNEKGELFWWAENEK</sequence>
<evidence type="ECO:0000313" key="1">
    <source>
        <dbReference type="EMBL" id="VUC33374.1"/>
    </source>
</evidence>
<keyword evidence="2" id="KW-1185">Reference proteome</keyword>